<dbReference type="GO" id="GO:0005737">
    <property type="term" value="C:cytoplasm"/>
    <property type="evidence" value="ECO:0007669"/>
    <property type="project" value="UniProtKB-ARBA"/>
</dbReference>
<dbReference type="OMA" id="PRRYANT"/>
<keyword evidence="2" id="KW-0479">Metal-binding</keyword>
<dbReference type="GO" id="GO:0008270">
    <property type="term" value="F:zinc ion binding"/>
    <property type="evidence" value="ECO:0007669"/>
    <property type="project" value="UniProtKB-KW"/>
</dbReference>
<dbReference type="Gene3D" id="4.10.60.10">
    <property type="entry name" value="Zinc finger, CCHC-type"/>
    <property type="match status" value="1"/>
</dbReference>
<feature type="region of interest" description="Disordered" evidence="3">
    <location>
        <begin position="305"/>
        <end position="325"/>
    </location>
</feature>
<sequence length="430" mass="49000">MHEKLDDAYEDQNAAHTPSISAINLSPVPIPKFSGRIWEWENFWHVFNHSIHSQNINNLHKMSYLLDALQGEAKESVEMFEVSELTYPLVINHLKEKYGDNRVLVDELLTKLQNCTARSERLIDQHRLCEEITSIVPQLELKNEHVDNTFLQKQIMAKFSVAVQSAVLRQKQHFAVDTWTTRSLLETVKGHIKAELNIVRQVEMPKEDAHSMTKHKAMERQEQQNAKARRNRFTCFFCRKSEHRPKDCEEFPTREKRIEAMKKQNLCLNCGRQGHAAAACSSGACRQCGVQGHHTSICKNLFSSHPPVTSQAPPKRSKPFPKASNELRRMSSARTHIISSEDAEPEQNLPSDTVLYMEGSVGHSDTFLLIGQAQVLNPRTQNLEVVHILLDTGADRSFVSKTLAERLQLNELNSKHLTITTFGSTTPLKQ</sequence>
<dbReference type="Proteomes" id="UP000271162">
    <property type="component" value="Unassembled WGS sequence"/>
</dbReference>
<dbReference type="GO" id="GO:0006508">
    <property type="term" value="P:proteolysis"/>
    <property type="evidence" value="ECO:0007669"/>
    <property type="project" value="InterPro"/>
</dbReference>
<proteinExistence type="predicted"/>
<dbReference type="SUPFAM" id="SSF50630">
    <property type="entry name" value="Acid proteases"/>
    <property type="match status" value="1"/>
</dbReference>
<dbReference type="GO" id="GO:0003676">
    <property type="term" value="F:nucleic acid binding"/>
    <property type="evidence" value="ECO:0007669"/>
    <property type="project" value="InterPro"/>
</dbReference>
<dbReference type="PANTHER" id="PTHR47331">
    <property type="entry name" value="PHD-TYPE DOMAIN-CONTAINING PROTEIN"/>
    <property type="match status" value="1"/>
</dbReference>
<evidence type="ECO:0000256" key="2">
    <source>
        <dbReference type="PROSITE-ProRule" id="PRU00047"/>
    </source>
</evidence>
<dbReference type="PROSITE" id="PS50175">
    <property type="entry name" value="ASP_PROT_RETROV"/>
    <property type="match status" value="1"/>
</dbReference>
<keyword evidence="1" id="KW-0378">Hydrolase</keyword>
<dbReference type="EMBL" id="UYSL01011740">
    <property type="protein sequence ID" value="VDL68781.1"/>
    <property type="molecule type" value="Genomic_DNA"/>
</dbReference>
<feature type="domain" description="CCHC-type" evidence="4">
    <location>
        <begin position="267"/>
        <end position="280"/>
    </location>
</feature>
<evidence type="ECO:0000313" key="6">
    <source>
        <dbReference type="EMBL" id="VDL68781.1"/>
    </source>
</evidence>
<dbReference type="InterPro" id="IPR001995">
    <property type="entry name" value="Peptidase_A2_cat"/>
</dbReference>
<protein>
    <submittedName>
        <fullName evidence="8">CCHC-type domain-containing protein</fullName>
    </submittedName>
</protein>
<dbReference type="AlphaFoldDB" id="A0A0N4XRN9"/>
<reference evidence="8" key="1">
    <citation type="submission" date="2017-02" db="UniProtKB">
        <authorList>
            <consortium name="WormBaseParasite"/>
        </authorList>
    </citation>
    <scope>IDENTIFICATION</scope>
</reference>
<evidence type="ECO:0000259" key="5">
    <source>
        <dbReference type="PROSITE" id="PS50175"/>
    </source>
</evidence>
<dbReference type="InterPro" id="IPR001878">
    <property type="entry name" value="Znf_CCHC"/>
</dbReference>
<dbReference type="InterPro" id="IPR036875">
    <property type="entry name" value="Znf_CCHC_sf"/>
</dbReference>
<dbReference type="SMART" id="SM00343">
    <property type="entry name" value="ZnF_C2HC"/>
    <property type="match status" value="3"/>
</dbReference>
<organism evidence="8">
    <name type="scientific">Nippostrongylus brasiliensis</name>
    <name type="common">Rat hookworm</name>
    <dbReference type="NCBI Taxonomy" id="27835"/>
    <lineage>
        <taxon>Eukaryota</taxon>
        <taxon>Metazoa</taxon>
        <taxon>Ecdysozoa</taxon>
        <taxon>Nematoda</taxon>
        <taxon>Chromadorea</taxon>
        <taxon>Rhabditida</taxon>
        <taxon>Rhabditina</taxon>
        <taxon>Rhabditomorpha</taxon>
        <taxon>Strongyloidea</taxon>
        <taxon>Heligmosomidae</taxon>
        <taxon>Nippostrongylus</taxon>
    </lineage>
</organism>
<dbReference type="GO" id="GO:0004190">
    <property type="term" value="F:aspartic-type endopeptidase activity"/>
    <property type="evidence" value="ECO:0007669"/>
    <property type="project" value="InterPro"/>
</dbReference>
<accession>A0A0N4XRN9</accession>
<evidence type="ECO:0000256" key="1">
    <source>
        <dbReference type="ARBA" id="ARBA00022801"/>
    </source>
</evidence>
<dbReference type="GO" id="GO:0019899">
    <property type="term" value="F:enzyme binding"/>
    <property type="evidence" value="ECO:0007669"/>
    <property type="project" value="UniProtKB-ARBA"/>
</dbReference>
<dbReference type="Gene3D" id="2.40.70.10">
    <property type="entry name" value="Acid Proteases"/>
    <property type="match status" value="1"/>
</dbReference>
<dbReference type="InterPro" id="IPR021109">
    <property type="entry name" value="Peptidase_aspartic_dom_sf"/>
</dbReference>
<dbReference type="Pfam" id="PF03564">
    <property type="entry name" value="DUF1759"/>
    <property type="match status" value="1"/>
</dbReference>
<evidence type="ECO:0000313" key="7">
    <source>
        <dbReference type="Proteomes" id="UP000271162"/>
    </source>
</evidence>
<evidence type="ECO:0000313" key="8">
    <source>
        <dbReference type="WBParaSite" id="NBR_0000519101-mRNA-1"/>
    </source>
</evidence>
<name>A0A0N4XRN9_NIPBR</name>
<dbReference type="WBParaSite" id="NBR_0000519101-mRNA-1">
    <property type="protein sequence ID" value="NBR_0000519101-mRNA-1"/>
    <property type="gene ID" value="NBR_0000519101"/>
</dbReference>
<feature type="domain" description="Peptidase A2" evidence="5">
    <location>
        <begin position="386"/>
        <end position="430"/>
    </location>
</feature>
<evidence type="ECO:0000256" key="3">
    <source>
        <dbReference type="SAM" id="MobiDB-lite"/>
    </source>
</evidence>
<keyword evidence="7" id="KW-1185">Reference proteome</keyword>
<reference evidence="6 7" key="2">
    <citation type="submission" date="2018-11" db="EMBL/GenBank/DDBJ databases">
        <authorList>
            <consortium name="Pathogen Informatics"/>
        </authorList>
    </citation>
    <scope>NUCLEOTIDE SEQUENCE [LARGE SCALE GENOMIC DNA]</scope>
</reference>
<gene>
    <name evidence="6" type="ORF">NBR_LOCUS5192</name>
</gene>
<dbReference type="SUPFAM" id="SSF57756">
    <property type="entry name" value="Retrovirus zinc finger-like domains"/>
    <property type="match status" value="2"/>
</dbReference>
<keyword evidence="2" id="KW-0862">Zinc</keyword>
<keyword evidence="2" id="KW-0863">Zinc-finger</keyword>
<evidence type="ECO:0000259" key="4">
    <source>
        <dbReference type="PROSITE" id="PS50158"/>
    </source>
</evidence>
<dbReference type="PROSITE" id="PS50158">
    <property type="entry name" value="ZF_CCHC"/>
    <property type="match status" value="1"/>
</dbReference>
<dbReference type="PANTHER" id="PTHR47331:SF5">
    <property type="entry name" value="RIBONUCLEASE H"/>
    <property type="match status" value="1"/>
</dbReference>
<dbReference type="InterPro" id="IPR005312">
    <property type="entry name" value="DUF1759"/>
</dbReference>